<protein>
    <recommendedName>
        <fullName evidence="6 7">6-phosphogluconolactonase</fullName>
        <shortName evidence="7">6PGL</shortName>
        <ecNumber evidence="5 7">3.1.1.31</ecNumber>
    </recommendedName>
</protein>
<evidence type="ECO:0000256" key="3">
    <source>
        <dbReference type="ARBA" id="ARBA00004961"/>
    </source>
</evidence>
<dbReference type="Proteomes" id="UP000029096">
    <property type="component" value="Unassembled WGS sequence"/>
</dbReference>
<accession>A0A086ZHT3</accession>
<dbReference type="UniPathway" id="UPA00115">
    <property type="reaction ID" value="UER00409"/>
</dbReference>
<dbReference type="GO" id="GO:0006098">
    <property type="term" value="P:pentose-phosphate shunt"/>
    <property type="evidence" value="ECO:0007669"/>
    <property type="project" value="UniProtKB-UniPathway"/>
</dbReference>
<dbReference type="STRING" id="1437606.BBOH_0891"/>
<dbReference type="SUPFAM" id="SSF100950">
    <property type="entry name" value="NagB/RpiA/CoA transferase-like"/>
    <property type="match status" value="1"/>
</dbReference>
<dbReference type="EMBL" id="JGYP01000002">
    <property type="protein sequence ID" value="KFI46083.1"/>
    <property type="molecule type" value="Genomic_DNA"/>
</dbReference>
<dbReference type="NCBIfam" id="TIGR01198">
    <property type="entry name" value="pgl"/>
    <property type="match status" value="1"/>
</dbReference>
<evidence type="ECO:0000256" key="5">
    <source>
        <dbReference type="ARBA" id="ARBA00013198"/>
    </source>
</evidence>
<dbReference type="GO" id="GO:0016853">
    <property type="term" value="F:isomerase activity"/>
    <property type="evidence" value="ECO:0007669"/>
    <property type="project" value="UniProtKB-KW"/>
</dbReference>
<comment type="catalytic activity">
    <reaction evidence="1 7">
        <text>6-phospho-D-glucono-1,5-lactone + H2O = 6-phospho-D-gluconate + H(+)</text>
        <dbReference type="Rhea" id="RHEA:12556"/>
        <dbReference type="ChEBI" id="CHEBI:15377"/>
        <dbReference type="ChEBI" id="CHEBI:15378"/>
        <dbReference type="ChEBI" id="CHEBI:57955"/>
        <dbReference type="ChEBI" id="CHEBI:58759"/>
        <dbReference type="EC" id="3.1.1.31"/>
    </reaction>
</comment>
<evidence type="ECO:0000313" key="10">
    <source>
        <dbReference type="Proteomes" id="UP000029096"/>
    </source>
</evidence>
<keyword evidence="7 9" id="KW-0378">Hydrolase</keyword>
<evidence type="ECO:0000256" key="6">
    <source>
        <dbReference type="ARBA" id="ARBA00020337"/>
    </source>
</evidence>
<evidence type="ECO:0000256" key="2">
    <source>
        <dbReference type="ARBA" id="ARBA00002681"/>
    </source>
</evidence>
<dbReference type="GO" id="GO:0005975">
    <property type="term" value="P:carbohydrate metabolic process"/>
    <property type="evidence" value="ECO:0007669"/>
    <property type="project" value="UniProtKB-UniRule"/>
</dbReference>
<evidence type="ECO:0000259" key="8">
    <source>
        <dbReference type="Pfam" id="PF01182"/>
    </source>
</evidence>
<dbReference type="GO" id="GO:0017057">
    <property type="term" value="F:6-phosphogluconolactonase activity"/>
    <property type="evidence" value="ECO:0007669"/>
    <property type="project" value="UniProtKB-UniRule"/>
</dbReference>
<feature type="domain" description="Glucosamine/galactosamine-6-phosphate isomerase" evidence="8">
    <location>
        <begin position="11"/>
        <end position="262"/>
    </location>
</feature>
<dbReference type="PANTHER" id="PTHR11054">
    <property type="entry name" value="6-PHOSPHOGLUCONOLACTONASE"/>
    <property type="match status" value="1"/>
</dbReference>
<dbReference type="OrthoDB" id="9810967at2"/>
<dbReference type="RefSeq" id="WP_033521474.1">
    <property type="nucleotide sequence ID" value="NZ_JDUS01000007.1"/>
</dbReference>
<dbReference type="AlphaFoldDB" id="A0A086ZHT3"/>
<keyword evidence="9" id="KW-0413">Isomerase</keyword>
<organism evidence="9 10">
    <name type="scientific">Bifidobacterium bohemicum DSM 22767</name>
    <dbReference type="NCBI Taxonomy" id="1437606"/>
    <lineage>
        <taxon>Bacteria</taxon>
        <taxon>Bacillati</taxon>
        <taxon>Actinomycetota</taxon>
        <taxon>Actinomycetes</taxon>
        <taxon>Bifidobacteriales</taxon>
        <taxon>Bifidobacteriaceae</taxon>
        <taxon>Bifidobacterium</taxon>
    </lineage>
</organism>
<dbReference type="CDD" id="cd01400">
    <property type="entry name" value="6PGL"/>
    <property type="match status" value="1"/>
</dbReference>
<dbReference type="InterPro" id="IPR039104">
    <property type="entry name" value="6PGL"/>
</dbReference>
<comment type="function">
    <text evidence="2 7">Hydrolysis of 6-phosphogluconolactone to 6-phosphogluconate.</text>
</comment>
<dbReference type="EC" id="3.1.1.31" evidence="5 7"/>
<dbReference type="Gene3D" id="3.40.50.1360">
    <property type="match status" value="1"/>
</dbReference>
<dbReference type="InterPro" id="IPR006148">
    <property type="entry name" value="Glc/Gal-6P_isomerase"/>
</dbReference>
<evidence type="ECO:0000256" key="1">
    <source>
        <dbReference type="ARBA" id="ARBA00000832"/>
    </source>
</evidence>
<evidence type="ECO:0000313" key="9">
    <source>
        <dbReference type="EMBL" id="KFI46083.1"/>
    </source>
</evidence>
<comment type="caution">
    <text evidence="9">The sequence shown here is derived from an EMBL/GenBank/DDBJ whole genome shotgun (WGS) entry which is preliminary data.</text>
</comment>
<gene>
    <name evidence="7" type="primary">pgl</name>
    <name evidence="9" type="ORF">BBOH_0891</name>
</gene>
<comment type="pathway">
    <text evidence="3 7">Carbohydrate degradation; pentose phosphate pathway; D-ribulose 5-phosphate from D-glucose 6-phosphate (oxidative stage): step 2/3.</text>
</comment>
<dbReference type="Pfam" id="PF01182">
    <property type="entry name" value="Glucosamine_iso"/>
    <property type="match status" value="1"/>
</dbReference>
<dbReference type="InterPro" id="IPR005900">
    <property type="entry name" value="6-phosphogluconolactonase_DevB"/>
</dbReference>
<evidence type="ECO:0000256" key="7">
    <source>
        <dbReference type="RuleBase" id="RU365095"/>
    </source>
</evidence>
<dbReference type="InterPro" id="IPR037171">
    <property type="entry name" value="NagB/RpiA_transferase-like"/>
</dbReference>
<dbReference type="PANTHER" id="PTHR11054:SF0">
    <property type="entry name" value="6-PHOSPHOGLUCONOLACTONASE"/>
    <property type="match status" value="1"/>
</dbReference>
<comment type="similarity">
    <text evidence="4 7">Belongs to the glucosamine/galactosamine-6-phosphate isomerase family. 6-phosphogluconolactonase subfamily.</text>
</comment>
<evidence type="ECO:0000256" key="4">
    <source>
        <dbReference type="ARBA" id="ARBA00010662"/>
    </source>
</evidence>
<name>A0A086ZHT3_9BIFI</name>
<reference evidence="9 10" key="1">
    <citation type="submission" date="2014-03" db="EMBL/GenBank/DDBJ databases">
        <title>Genomics of Bifidobacteria.</title>
        <authorList>
            <person name="Ventura M."/>
            <person name="Milani C."/>
            <person name="Lugli G.A."/>
        </authorList>
    </citation>
    <scope>NUCLEOTIDE SEQUENCE [LARGE SCALE GENOMIC DNA]</scope>
    <source>
        <strain evidence="9 10">DSM 22767</strain>
    </source>
</reference>
<sequence>MAERRLEVYPDKATVAEAAAQRTLLAILDGLSARGEGGNNTHATARYDVGLTGGSDSILSLKDMAANPLVDAVDWSRVHFWWGDERYSAPDSDDRNCLQARRAFLDKLVSDGRLPETNIHEVPADMRSAAEVAAASDEENDALLAQAAAQYQTELRRELGDAPTLDLLILGMGPDGHFGSLFPGHDEINVTDSRQLVVGVSHSPKMPPLRVSLTAPMMARSRRTWMLTCGAGKAEASAQVFAHRNNPAYPSSFADGVDEFLWSTDPAASALLK</sequence>
<proteinExistence type="inferred from homology"/>
<dbReference type="eggNOG" id="COG0363">
    <property type="taxonomic scope" value="Bacteria"/>
</dbReference>
<keyword evidence="10" id="KW-1185">Reference proteome</keyword>